<comment type="caution">
    <text evidence="1">The sequence shown here is derived from an EMBL/GenBank/DDBJ whole genome shotgun (WGS) entry which is preliminary data.</text>
</comment>
<keyword evidence="2" id="KW-1185">Reference proteome</keyword>
<evidence type="ECO:0000313" key="2">
    <source>
        <dbReference type="Proteomes" id="UP000006237"/>
    </source>
</evidence>
<protein>
    <submittedName>
        <fullName evidence="1">Uncharacterized protein</fullName>
    </submittedName>
</protein>
<reference evidence="1 2" key="1">
    <citation type="submission" date="2009-01" db="EMBL/GenBank/DDBJ databases">
        <authorList>
            <person name="Qin X."/>
            <person name="Bachman B."/>
            <person name="Battles P."/>
            <person name="Bell A."/>
            <person name="Bess C."/>
            <person name="Bickham C."/>
            <person name="Chaboub L."/>
            <person name="Chen D."/>
            <person name="Coyle M."/>
            <person name="Deiros D.R."/>
            <person name="Dinh H."/>
            <person name="Forbes L."/>
            <person name="Fowler G."/>
            <person name="Francisco L."/>
            <person name="Fu Q."/>
            <person name="Gubbala S."/>
            <person name="Hale W."/>
            <person name="Han Y."/>
            <person name="Hemphill L."/>
            <person name="Highlander S.K."/>
            <person name="Hirani K."/>
            <person name="Hogues M."/>
            <person name="Jackson L."/>
            <person name="Jakkamsetti A."/>
            <person name="Javaid M."/>
            <person name="Jiang H."/>
            <person name="Korchina V."/>
            <person name="Kovar C."/>
            <person name="Lara F."/>
            <person name="Lee S."/>
            <person name="Mata R."/>
            <person name="Mathew T."/>
            <person name="Moen C."/>
            <person name="Morales K."/>
            <person name="Munidasa M."/>
            <person name="Nazareth L."/>
            <person name="Ngo R."/>
            <person name="Nguyen L."/>
            <person name="Okwuonu G."/>
            <person name="Ongeri F."/>
            <person name="Patil S."/>
            <person name="Petrosino J."/>
            <person name="Pham C."/>
            <person name="Pham P."/>
            <person name="Pu L.-L."/>
            <person name="Puazo M."/>
            <person name="Raj R."/>
            <person name="Reid J."/>
            <person name="Rouhana J."/>
            <person name="Saada N."/>
            <person name="Shang Y."/>
            <person name="Simmons D."/>
            <person name="Thornton R."/>
            <person name="Warren J."/>
            <person name="Weissenberger G."/>
            <person name="Zhang J."/>
            <person name="Zhang L."/>
            <person name="Zhou C."/>
            <person name="Zhu D."/>
            <person name="Muzny D."/>
            <person name="Worley K."/>
            <person name="Gibbs R."/>
        </authorList>
    </citation>
    <scope>NUCLEOTIDE SEQUENCE [LARGE SCALE GENOMIC DNA]</scope>
    <source>
        <strain evidence="1 2">ATCC 51866</strain>
    </source>
</reference>
<gene>
    <name evidence="1" type="ORF">HMPREF0293_0624</name>
</gene>
<dbReference type="EMBL" id="ACHF01000020">
    <property type="protein sequence ID" value="EEI63828.1"/>
    <property type="molecule type" value="Genomic_DNA"/>
</dbReference>
<sequence length="40" mass="4184">MALNPNSAVAGLDFPIAFFRGTSWRLSPSSGTTARLQTGS</sequence>
<proteinExistence type="predicted"/>
<dbReference type="Proteomes" id="UP000006237">
    <property type="component" value="Unassembled WGS sequence"/>
</dbReference>
<name>A0ABP2DW86_9CORY</name>
<accession>A0ABP2DW86</accession>
<evidence type="ECO:0000313" key="1">
    <source>
        <dbReference type="EMBL" id="EEI63828.1"/>
    </source>
</evidence>
<organism evidence="1 2">
    <name type="scientific">Corynebacterium glucuronolyticum ATCC 51866</name>
    <dbReference type="NCBI Taxonomy" id="548478"/>
    <lineage>
        <taxon>Bacteria</taxon>
        <taxon>Bacillati</taxon>
        <taxon>Actinomycetota</taxon>
        <taxon>Actinomycetes</taxon>
        <taxon>Mycobacteriales</taxon>
        <taxon>Corynebacteriaceae</taxon>
        <taxon>Corynebacterium</taxon>
    </lineage>
</organism>